<dbReference type="EMBL" id="CP133217">
    <property type="protein sequence ID" value="WML88013.1"/>
    <property type="molecule type" value="Genomic_DNA"/>
</dbReference>
<dbReference type="GO" id="GO:0000270">
    <property type="term" value="P:peptidoglycan metabolic process"/>
    <property type="evidence" value="ECO:0007669"/>
    <property type="project" value="TreeGrafter"/>
</dbReference>
<proteinExistence type="inferred from homology"/>
<evidence type="ECO:0000256" key="3">
    <source>
        <dbReference type="SAM" id="MobiDB-lite"/>
    </source>
</evidence>
<dbReference type="GO" id="GO:0009002">
    <property type="term" value="F:serine-type D-Ala-D-Ala carboxypeptidase activity"/>
    <property type="evidence" value="ECO:0007669"/>
    <property type="project" value="UniProtKB-EC"/>
</dbReference>
<keyword evidence="2 6" id="KW-0378">Hydrolase</keyword>
<dbReference type="InterPro" id="IPR000667">
    <property type="entry name" value="Peptidase_S13"/>
</dbReference>
<dbReference type="InterPro" id="IPR012338">
    <property type="entry name" value="Beta-lactam/transpept-like"/>
</dbReference>
<feature type="compositionally biased region" description="Polar residues" evidence="3">
    <location>
        <begin position="76"/>
        <end position="92"/>
    </location>
</feature>
<gene>
    <name evidence="5" type="ORF">RCC75_01190</name>
    <name evidence="6" type="ORF">RCG00_06490</name>
</gene>
<comment type="similarity">
    <text evidence="1">Belongs to the peptidase S13 family.</text>
</comment>
<dbReference type="EMBL" id="JAVFKN010000001">
    <property type="protein sequence ID" value="MDQ5767125.1"/>
    <property type="molecule type" value="Genomic_DNA"/>
</dbReference>
<dbReference type="AlphaFoldDB" id="A0AA51QY87"/>
<evidence type="ECO:0000313" key="6">
    <source>
        <dbReference type="EMBL" id="WML88013.1"/>
    </source>
</evidence>
<keyword evidence="4" id="KW-0732">Signal</keyword>
<dbReference type="SUPFAM" id="SSF56601">
    <property type="entry name" value="beta-lactamase/transpeptidase-like"/>
    <property type="match status" value="1"/>
</dbReference>
<dbReference type="Gene3D" id="3.40.710.10">
    <property type="entry name" value="DD-peptidase/beta-lactamase superfamily"/>
    <property type="match status" value="2"/>
</dbReference>
<dbReference type="PANTHER" id="PTHR30023:SF0">
    <property type="entry name" value="PENICILLIN-SENSITIVE CARBOXYPEPTIDASE A"/>
    <property type="match status" value="1"/>
</dbReference>
<evidence type="ECO:0000256" key="1">
    <source>
        <dbReference type="ARBA" id="ARBA00006096"/>
    </source>
</evidence>
<dbReference type="Proteomes" id="UP001223336">
    <property type="component" value="Unassembled WGS sequence"/>
</dbReference>
<name>A0AA51QY87_9GAMM</name>
<protein>
    <submittedName>
        <fullName evidence="6">D-alanyl-D-alanine carboxypeptidase</fullName>
        <ecNumber evidence="6">3.4.16.4</ecNumber>
    </submittedName>
</protein>
<keyword evidence="6" id="KW-0121">Carboxypeptidase</keyword>
<evidence type="ECO:0000256" key="4">
    <source>
        <dbReference type="SAM" id="SignalP"/>
    </source>
</evidence>
<sequence length="508" mass="54402">MKNGESMRILHISALLALSVSMAACSSQNVQPGTAVATHSQSELFGDTAPAPSRQQAAITNRTQNPQQAVAFNAPEQQTPPTAQISPTQLQSAGGDKTYRGAGKLNRLPDNIASSLRLRGLSEQNLGAYVRPVSGGQPLLVAYADTPRNPASTMKLVTSYAALGVLGPTYRWPTEIYTAGNVVGDTLQGDVIIKGYGNPDFREADFRQLLQALRARGIRTIAGNFVVDKSYFNVPPQAAIDGNAGADYNAQPEALLYNERGSCYEMRNKAGQIQKICPIAPRNGSDLNANLFGDFWKIWVGEMSGNLSGGLQVQAVPAGAQLVSTHHSQPLSNVLVEINKESNNVKARQVLLSMGAKQFGAPGTTQKGAGAVGQFMESRGLRFSNLKIENGSGLSRVERISTREMGEMLVDAYNSPYRDELMRSMAVLGVDGTVKSRLKNLAGRGKFKTGTLRDVRALAGYLTAANGQTYVVALLHNDASIRATAKEAHDDLVEWVYYGAQNSVASAQ</sequence>
<dbReference type="Proteomes" id="UP001229862">
    <property type="component" value="Chromosome"/>
</dbReference>
<evidence type="ECO:0000313" key="5">
    <source>
        <dbReference type="EMBL" id="MDQ5767125.1"/>
    </source>
</evidence>
<evidence type="ECO:0000256" key="2">
    <source>
        <dbReference type="ARBA" id="ARBA00022801"/>
    </source>
</evidence>
<evidence type="ECO:0000313" key="7">
    <source>
        <dbReference type="Proteomes" id="UP001223336"/>
    </source>
</evidence>
<reference evidence="6 7" key="1">
    <citation type="submission" date="2023-08" db="EMBL/GenBank/DDBJ databases">
        <title>New molecular markers tilS and rpoB for phylogenetic and monitoring studies of the genus Thiothrix biodiversity.</title>
        <authorList>
            <person name="Ravin N.V."/>
            <person name="Smolyakov D."/>
            <person name="Markov N.D."/>
            <person name="Beletsky A.V."/>
            <person name="Mardanov A.V."/>
            <person name="Rudenko T.S."/>
            <person name="Grabovich M.Y."/>
        </authorList>
    </citation>
    <scope>NUCLEOTIDE SEQUENCE</scope>
    <source>
        <strain evidence="6">DNT52</strain>
        <strain evidence="5 7">H33</strain>
    </source>
</reference>
<feature type="region of interest" description="Disordered" evidence="3">
    <location>
        <begin position="76"/>
        <end position="106"/>
    </location>
</feature>
<feature type="chain" id="PRO_5041267950" evidence="4">
    <location>
        <begin position="24"/>
        <end position="508"/>
    </location>
</feature>
<keyword evidence="7" id="KW-1185">Reference proteome</keyword>
<dbReference type="EC" id="3.4.16.4" evidence="6"/>
<feature type="signal peptide" evidence="4">
    <location>
        <begin position="1"/>
        <end position="23"/>
    </location>
</feature>
<dbReference type="PANTHER" id="PTHR30023">
    <property type="entry name" value="D-ALANYL-D-ALANINE CARBOXYPEPTIDASE"/>
    <property type="match status" value="1"/>
</dbReference>
<organism evidence="6">
    <name type="scientific">Thiothrix subterranea</name>
    <dbReference type="NCBI Taxonomy" id="2735563"/>
    <lineage>
        <taxon>Bacteria</taxon>
        <taxon>Pseudomonadati</taxon>
        <taxon>Pseudomonadota</taxon>
        <taxon>Gammaproteobacteria</taxon>
        <taxon>Thiotrichales</taxon>
        <taxon>Thiotrichaceae</taxon>
        <taxon>Thiothrix</taxon>
    </lineage>
</organism>
<dbReference type="GO" id="GO:0006508">
    <property type="term" value="P:proteolysis"/>
    <property type="evidence" value="ECO:0007669"/>
    <property type="project" value="InterPro"/>
</dbReference>
<dbReference type="PROSITE" id="PS51257">
    <property type="entry name" value="PROKAR_LIPOPROTEIN"/>
    <property type="match status" value="1"/>
</dbReference>
<dbReference type="RefSeq" id="WP_228288011.1">
    <property type="nucleotide sequence ID" value="NZ_CP053482.1"/>
</dbReference>
<accession>A0AA51QY87</accession>
<dbReference type="Pfam" id="PF02113">
    <property type="entry name" value="Peptidase_S13"/>
    <property type="match status" value="2"/>
</dbReference>
<dbReference type="PRINTS" id="PR00922">
    <property type="entry name" value="DADACBPTASE3"/>
</dbReference>
<keyword evidence="6" id="KW-0645">Protease</keyword>